<feature type="transmembrane region" description="Helical" evidence="1">
    <location>
        <begin position="12"/>
        <end position="32"/>
    </location>
</feature>
<evidence type="ECO:0000256" key="1">
    <source>
        <dbReference type="SAM" id="Phobius"/>
    </source>
</evidence>
<keyword evidence="1" id="KW-0472">Membrane</keyword>
<accession>A0A1W2FM50</accession>
<proteinExistence type="predicted"/>
<name>A0A1W2FM50_KIBAR</name>
<evidence type="ECO:0000313" key="2">
    <source>
        <dbReference type="EMBL" id="SMD23015.1"/>
    </source>
</evidence>
<dbReference type="Proteomes" id="UP000192674">
    <property type="component" value="Unassembled WGS sequence"/>
</dbReference>
<dbReference type="EMBL" id="FWXV01000008">
    <property type="protein sequence ID" value="SMD23015.1"/>
    <property type="molecule type" value="Genomic_DNA"/>
</dbReference>
<protein>
    <submittedName>
        <fullName evidence="2">Uncharacterized protein</fullName>
    </submittedName>
</protein>
<keyword evidence="3" id="KW-1185">Reference proteome</keyword>
<evidence type="ECO:0000313" key="3">
    <source>
        <dbReference type="Proteomes" id="UP000192674"/>
    </source>
</evidence>
<sequence>MGMLTEAKGQATGSHMIAIMAIMCMYGMYVWASGGKKESEERMIKRLDGSFEHTVKVEWHAPTGPLGALVRLFRRG</sequence>
<reference evidence="2 3" key="1">
    <citation type="submission" date="2017-04" db="EMBL/GenBank/DDBJ databases">
        <authorList>
            <person name="Afonso C.L."/>
            <person name="Miller P.J."/>
            <person name="Scott M.A."/>
            <person name="Spackman E."/>
            <person name="Goraichik I."/>
            <person name="Dimitrov K.M."/>
            <person name="Suarez D.L."/>
            <person name="Swayne D.E."/>
        </authorList>
    </citation>
    <scope>NUCLEOTIDE SEQUENCE [LARGE SCALE GENOMIC DNA]</scope>
    <source>
        <strain evidence="2 3">DSM 43828</strain>
    </source>
</reference>
<dbReference type="AlphaFoldDB" id="A0A1W2FM50"/>
<keyword evidence="1" id="KW-0812">Transmembrane</keyword>
<dbReference type="OrthoDB" id="5190025at2"/>
<gene>
    <name evidence="2" type="ORF">SAMN05661093_07796</name>
</gene>
<dbReference type="RefSeq" id="WP_084431838.1">
    <property type="nucleotide sequence ID" value="NZ_FWXV01000008.1"/>
</dbReference>
<organism evidence="2 3">
    <name type="scientific">Kibdelosporangium aridum</name>
    <dbReference type="NCBI Taxonomy" id="2030"/>
    <lineage>
        <taxon>Bacteria</taxon>
        <taxon>Bacillati</taxon>
        <taxon>Actinomycetota</taxon>
        <taxon>Actinomycetes</taxon>
        <taxon>Pseudonocardiales</taxon>
        <taxon>Pseudonocardiaceae</taxon>
        <taxon>Kibdelosporangium</taxon>
    </lineage>
</organism>
<keyword evidence="1" id="KW-1133">Transmembrane helix</keyword>